<accession>A0A8I5TBX9</accession>
<protein>
    <submittedName>
        <fullName evidence="2">Uncharacterized protein</fullName>
    </submittedName>
</protein>
<proteinExistence type="predicted"/>
<dbReference type="Ensembl" id="ENSPPYT00000044257.1">
    <property type="protein sequence ID" value="ENSPPYP00000029791.1"/>
    <property type="gene ID" value="ENSPPYG00000036352.1"/>
</dbReference>
<evidence type="ECO:0000313" key="2">
    <source>
        <dbReference type="Ensembl" id="ENSPPYP00000029791.1"/>
    </source>
</evidence>
<feature type="compositionally biased region" description="Basic and acidic residues" evidence="1">
    <location>
        <begin position="1"/>
        <end position="11"/>
    </location>
</feature>
<dbReference type="PANTHER" id="PTHR12138:SF162">
    <property type="entry name" value="CHROMOSOME UNDETERMINED SCAFFOLD_275, WHOLE GENOME SHOTGUN SEQUENCE"/>
    <property type="match status" value="1"/>
</dbReference>
<feature type="region of interest" description="Disordered" evidence="1">
    <location>
        <begin position="50"/>
        <end position="82"/>
    </location>
</feature>
<reference evidence="2" key="3">
    <citation type="submission" date="2025-09" db="UniProtKB">
        <authorList>
            <consortium name="Ensembl"/>
        </authorList>
    </citation>
    <scope>IDENTIFICATION</scope>
</reference>
<feature type="region of interest" description="Disordered" evidence="1">
    <location>
        <begin position="1"/>
        <end position="32"/>
    </location>
</feature>
<dbReference type="AlphaFoldDB" id="A0A8I5TBX9"/>
<organism evidence="2 3">
    <name type="scientific">Pongo abelii</name>
    <name type="common">Sumatran orangutan</name>
    <name type="synonym">Pongo pygmaeus abelii</name>
    <dbReference type="NCBI Taxonomy" id="9601"/>
    <lineage>
        <taxon>Eukaryota</taxon>
        <taxon>Metazoa</taxon>
        <taxon>Chordata</taxon>
        <taxon>Craniata</taxon>
        <taxon>Vertebrata</taxon>
        <taxon>Euteleostomi</taxon>
        <taxon>Mammalia</taxon>
        <taxon>Eutheria</taxon>
        <taxon>Euarchontoglires</taxon>
        <taxon>Primates</taxon>
        <taxon>Haplorrhini</taxon>
        <taxon>Catarrhini</taxon>
        <taxon>Hominidae</taxon>
        <taxon>Pongo</taxon>
    </lineage>
</organism>
<sequence>TEACWGERPRGSEAGTGFRTPPSAGLSCGQHSLPQPPCCSGELLHRLRQAPLQSQDSSQCSGPGPSPSLSGRASSQPPEWGSRPLGPHQCGCTLLRRLAGAQPGHFPPHTVPVLCLSLSQQETGAPFYLPAQTQPARGLSPWSWAFCISSQIGRGHKTVFCFVLRQSLALSPRLEYSGAISAHCNLHLPSSSHSSASASRVAGTTGAHHHTRLTFVFLVETEFRHIGQAGLELLTL</sequence>
<evidence type="ECO:0000313" key="3">
    <source>
        <dbReference type="Proteomes" id="UP000001595"/>
    </source>
</evidence>
<reference evidence="2" key="2">
    <citation type="submission" date="2025-08" db="UniProtKB">
        <authorList>
            <consortium name="Ensembl"/>
        </authorList>
    </citation>
    <scope>IDENTIFICATION</scope>
</reference>
<dbReference type="GeneTree" id="ENSGT01120000271815"/>
<dbReference type="PRINTS" id="PR02045">
    <property type="entry name" value="F138DOMAIN"/>
</dbReference>
<evidence type="ECO:0000256" key="1">
    <source>
        <dbReference type="SAM" id="MobiDB-lite"/>
    </source>
</evidence>
<dbReference type="Proteomes" id="UP000001595">
    <property type="component" value="Chromosome 2A"/>
</dbReference>
<keyword evidence="3" id="KW-1185">Reference proteome</keyword>
<dbReference type="PANTHER" id="PTHR12138">
    <property type="entry name" value="PRIMATE-EXPANDED PROTEIN FAMILY"/>
    <property type="match status" value="1"/>
</dbReference>
<feature type="compositionally biased region" description="Low complexity" evidence="1">
    <location>
        <begin position="53"/>
        <end position="77"/>
    </location>
</feature>
<reference evidence="2" key="1">
    <citation type="submission" date="2008-02" db="EMBL/GenBank/DDBJ databases">
        <title>A 6x draft sequence assembly of the Pongo pygmaeus abelii genome.</title>
        <authorList>
            <person name="Wilson R.K."/>
            <person name="Mardis E."/>
        </authorList>
    </citation>
    <scope>NUCLEOTIDE SEQUENCE [LARGE SCALE GENOMIC DNA]</scope>
</reference>
<name>A0A8I5TBX9_PONAB</name>